<gene>
    <name evidence="4" type="ordered locus">Daro_3349</name>
</gene>
<dbReference type="Pfam" id="PF00072">
    <property type="entry name" value="Response_reg"/>
    <property type="match status" value="1"/>
</dbReference>
<dbReference type="AlphaFoldDB" id="Q47AQ3"/>
<dbReference type="KEGG" id="dar:Daro_3349"/>
<dbReference type="STRING" id="159087.Daro_3349"/>
<dbReference type="InterPro" id="IPR011006">
    <property type="entry name" value="CheY-like_superfamily"/>
</dbReference>
<feature type="domain" description="Response regulatory" evidence="3">
    <location>
        <begin position="7"/>
        <end position="121"/>
    </location>
</feature>
<dbReference type="Gene3D" id="3.40.50.2300">
    <property type="match status" value="1"/>
</dbReference>
<dbReference type="PROSITE" id="PS50110">
    <property type="entry name" value="RESPONSE_REGULATORY"/>
    <property type="match status" value="1"/>
</dbReference>
<organism evidence="4">
    <name type="scientific">Dechloromonas aromatica (strain RCB)</name>
    <dbReference type="NCBI Taxonomy" id="159087"/>
    <lineage>
        <taxon>Bacteria</taxon>
        <taxon>Pseudomonadati</taxon>
        <taxon>Pseudomonadota</taxon>
        <taxon>Betaproteobacteria</taxon>
        <taxon>Rhodocyclales</taxon>
        <taxon>Azonexaceae</taxon>
        <taxon>Dechloromonas</taxon>
    </lineage>
</organism>
<sequence length="126" mass="13168">MSQGAWRVLVADDDPTVALLSQAALAGGDFVPTIVDNGRDALAEFRRQPFDIVLLDVEMPGLDGFEVGAAIRASHGAGFPVVLVTGRSDPAFIAQAQALSADYIAKPVNWPSLAGLLRTMLGPSPP</sequence>
<evidence type="ECO:0000256" key="2">
    <source>
        <dbReference type="PROSITE-ProRule" id="PRU00169"/>
    </source>
</evidence>
<reference evidence="4" key="1">
    <citation type="submission" date="2005-08" db="EMBL/GenBank/DDBJ databases">
        <title>Complete sequence of Dechloromonas aromatica RCB.</title>
        <authorList>
            <person name="Salinero K.K."/>
            <person name="Copeland A."/>
            <person name="Lucas S."/>
            <person name="Lapidus A."/>
            <person name="Barry K."/>
            <person name="Detter J.C."/>
            <person name="Glavina T."/>
            <person name="Hammon N."/>
            <person name="Israni S."/>
            <person name="Pitluck S."/>
            <person name="Di Bartolo G."/>
            <person name="Trong S."/>
            <person name="Schmutz J."/>
            <person name="Larimer F."/>
            <person name="Land M."/>
            <person name="Ivanova N."/>
            <person name="Richardson P."/>
        </authorList>
    </citation>
    <scope>NUCLEOTIDE SEQUENCE</scope>
    <source>
        <strain evidence="4">RCB</strain>
    </source>
</reference>
<dbReference type="EMBL" id="CP000089">
    <property type="protein sequence ID" value="AAZ48078.1"/>
    <property type="molecule type" value="Genomic_DNA"/>
</dbReference>
<dbReference type="GO" id="GO:0000160">
    <property type="term" value="P:phosphorelay signal transduction system"/>
    <property type="evidence" value="ECO:0007669"/>
    <property type="project" value="InterPro"/>
</dbReference>
<dbReference type="CDD" id="cd00156">
    <property type="entry name" value="REC"/>
    <property type="match status" value="1"/>
</dbReference>
<evidence type="ECO:0000256" key="1">
    <source>
        <dbReference type="ARBA" id="ARBA00022553"/>
    </source>
</evidence>
<name>Q47AQ3_DECAR</name>
<dbReference type="HOGENOM" id="CLU_000445_69_17_4"/>
<protein>
    <submittedName>
        <fullName evidence="4">Response regulator receiver</fullName>
    </submittedName>
</protein>
<dbReference type="eggNOG" id="COG0745">
    <property type="taxonomic scope" value="Bacteria"/>
</dbReference>
<dbReference type="SMART" id="SM00448">
    <property type="entry name" value="REC"/>
    <property type="match status" value="1"/>
</dbReference>
<dbReference type="PANTHER" id="PTHR44591:SF3">
    <property type="entry name" value="RESPONSE REGULATORY DOMAIN-CONTAINING PROTEIN"/>
    <property type="match status" value="1"/>
</dbReference>
<proteinExistence type="predicted"/>
<evidence type="ECO:0000313" key="4">
    <source>
        <dbReference type="EMBL" id="AAZ48078.1"/>
    </source>
</evidence>
<dbReference type="PANTHER" id="PTHR44591">
    <property type="entry name" value="STRESS RESPONSE REGULATOR PROTEIN 1"/>
    <property type="match status" value="1"/>
</dbReference>
<dbReference type="SUPFAM" id="SSF52172">
    <property type="entry name" value="CheY-like"/>
    <property type="match status" value="1"/>
</dbReference>
<feature type="modified residue" description="4-aspartylphosphate" evidence="2">
    <location>
        <position position="56"/>
    </location>
</feature>
<dbReference type="InterPro" id="IPR050595">
    <property type="entry name" value="Bact_response_regulator"/>
</dbReference>
<dbReference type="InterPro" id="IPR001789">
    <property type="entry name" value="Sig_transdc_resp-reg_receiver"/>
</dbReference>
<keyword evidence="1 2" id="KW-0597">Phosphoprotein</keyword>
<evidence type="ECO:0000259" key="3">
    <source>
        <dbReference type="PROSITE" id="PS50110"/>
    </source>
</evidence>
<accession>Q47AQ3</accession>